<reference evidence="1" key="1">
    <citation type="submission" date="2014-09" db="EMBL/GenBank/DDBJ databases">
        <authorList>
            <person name="Magalhaes I.L.F."/>
            <person name="Oliveira U."/>
            <person name="Santos F.R."/>
            <person name="Vidigal T.H.D.A."/>
            <person name="Brescovit A.D."/>
            <person name="Santos A.J."/>
        </authorList>
    </citation>
    <scope>NUCLEOTIDE SEQUENCE</scope>
    <source>
        <tissue evidence="1">Shoot tissue taken approximately 20 cm above the soil surface</tissue>
    </source>
</reference>
<name>A0A0A9AP65_ARUDO</name>
<accession>A0A0A9AP65</accession>
<dbReference type="EMBL" id="GBRH01244959">
    <property type="protein sequence ID" value="JAD52936.1"/>
    <property type="molecule type" value="Transcribed_RNA"/>
</dbReference>
<reference evidence="1" key="2">
    <citation type="journal article" date="2015" name="Data Brief">
        <title>Shoot transcriptome of the giant reed, Arundo donax.</title>
        <authorList>
            <person name="Barrero R.A."/>
            <person name="Guerrero F.D."/>
            <person name="Moolhuijzen P."/>
            <person name="Goolsby J.A."/>
            <person name="Tidwell J."/>
            <person name="Bellgard S.E."/>
            <person name="Bellgard M.I."/>
        </authorList>
    </citation>
    <scope>NUCLEOTIDE SEQUENCE</scope>
    <source>
        <tissue evidence="1">Shoot tissue taken approximately 20 cm above the soil surface</tissue>
    </source>
</reference>
<dbReference type="AlphaFoldDB" id="A0A0A9AP65"/>
<evidence type="ECO:0000313" key="1">
    <source>
        <dbReference type="EMBL" id="JAD52936.1"/>
    </source>
</evidence>
<organism evidence="1">
    <name type="scientific">Arundo donax</name>
    <name type="common">Giant reed</name>
    <name type="synonym">Donax arundinaceus</name>
    <dbReference type="NCBI Taxonomy" id="35708"/>
    <lineage>
        <taxon>Eukaryota</taxon>
        <taxon>Viridiplantae</taxon>
        <taxon>Streptophyta</taxon>
        <taxon>Embryophyta</taxon>
        <taxon>Tracheophyta</taxon>
        <taxon>Spermatophyta</taxon>
        <taxon>Magnoliopsida</taxon>
        <taxon>Liliopsida</taxon>
        <taxon>Poales</taxon>
        <taxon>Poaceae</taxon>
        <taxon>PACMAD clade</taxon>
        <taxon>Arundinoideae</taxon>
        <taxon>Arundineae</taxon>
        <taxon>Arundo</taxon>
    </lineage>
</organism>
<sequence length="91" mass="9989">MVYGCFSNFQICNVTAQSASACSYLLSVEDHVGENAGRPLSLHPFVVRLDFRSVWGGPEGGGWDEAETGPDVAEEAENWGVRWNLLSWVGR</sequence>
<proteinExistence type="predicted"/>
<protein>
    <submittedName>
        <fullName evidence="1">Uncharacterized protein</fullName>
    </submittedName>
</protein>